<evidence type="ECO:0000256" key="4">
    <source>
        <dbReference type="ARBA" id="ARBA00023082"/>
    </source>
</evidence>
<keyword evidence="4 7" id="KW-0731">Sigma factor</keyword>
<dbReference type="Gene3D" id="1.10.10.10">
    <property type="entry name" value="Winged helix-like DNA-binding domain superfamily/Winged helix DNA-binding domain"/>
    <property type="match status" value="2"/>
</dbReference>
<evidence type="ECO:0000256" key="3">
    <source>
        <dbReference type="ARBA" id="ARBA00023015"/>
    </source>
</evidence>
<dbReference type="RefSeq" id="WP_044823725.1">
    <property type="nucleotide sequence ID" value="NZ_CP009687.1"/>
</dbReference>
<reference evidence="8 9" key="1">
    <citation type="submission" date="2014-10" db="EMBL/GenBank/DDBJ databases">
        <title>Genome sequence of Clostridium aceticum DSM 1496.</title>
        <authorList>
            <person name="Poehlein A."/>
            <person name="Schiel-Bengelsdorf B."/>
            <person name="Gottschalk G."/>
            <person name="Duerre P."/>
            <person name="Daniel R."/>
        </authorList>
    </citation>
    <scope>NUCLEOTIDE SEQUENCE [LARGE SCALE GENOMIC DNA]</scope>
    <source>
        <strain evidence="8 9">DSM 1496</strain>
    </source>
</reference>
<evidence type="ECO:0000256" key="5">
    <source>
        <dbReference type="ARBA" id="ARBA00023125"/>
    </source>
</evidence>
<dbReference type="InterPro" id="IPR007627">
    <property type="entry name" value="RNA_pol_sigma70_r2"/>
</dbReference>
<dbReference type="GO" id="GO:0016987">
    <property type="term" value="F:sigma factor activity"/>
    <property type="evidence" value="ECO:0007669"/>
    <property type="project" value="UniProtKB-KW"/>
</dbReference>
<name>A0A0D8ICR8_9CLOT</name>
<dbReference type="InterPro" id="IPR000943">
    <property type="entry name" value="RNA_pol_sigma70"/>
</dbReference>
<dbReference type="PATRIC" id="fig|84022.5.peg.2962"/>
<comment type="similarity">
    <text evidence="1 7">Belongs to the sigma-70 factor family.</text>
</comment>
<evidence type="ECO:0000313" key="9">
    <source>
        <dbReference type="Proteomes" id="UP000035704"/>
    </source>
</evidence>
<dbReference type="Pfam" id="PF04539">
    <property type="entry name" value="Sigma70_r3"/>
    <property type="match status" value="1"/>
</dbReference>
<dbReference type="NCBIfam" id="TIGR02980">
    <property type="entry name" value="SigBFG"/>
    <property type="match status" value="1"/>
</dbReference>
<gene>
    <name evidence="8" type="primary">sigF2</name>
    <name evidence="8" type="ORF">CACET_c15100</name>
</gene>
<evidence type="ECO:0000256" key="7">
    <source>
        <dbReference type="RuleBase" id="RU362124"/>
    </source>
</evidence>
<proteinExistence type="inferred from homology"/>
<dbReference type="EMBL" id="CP009687">
    <property type="protein sequence ID" value="AKL94959.1"/>
    <property type="molecule type" value="Genomic_DNA"/>
</dbReference>
<dbReference type="InterPro" id="IPR050239">
    <property type="entry name" value="Sigma-70_RNA_pol_init_factors"/>
</dbReference>
<dbReference type="CDD" id="cd06171">
    <property type="entry name" value="Sigma70_r4"/>
    <property type="match status" value="1"/>
</dbReference>
<keyword evidence="2" id="KW-0749">Sporulation</keyword>
<evidence type="ECO:0000256" key="1">
    <source>
        <dbReference type="ARBA" id="ARBA00007788"/>
    </source>
</evidence>
<dbReference type="AlphaFoldDB" id="A0A0D8ICR8"/>
<dbReference type="Pfam" id="PF04542">
    <property type="entry name" value="Sigma70_r2"/>
    <property type="match status" value="1"/>
</dbReference>
<dbReference type="NCBIfam" id="NF004052">
    <property type="entry name" value="PRK05572.1"/>
    <property type="match status" value="1"/>
</dbReference>
<dbReference type="PROSITE" id="PS00715">
    <property type="entry name" value="SIGMA70_1"/>
    <property type="match status" value="1"/>
</dbReference>
<evidence type="ECO:0000256" key="2">
    <source>
        <dbReference type="ARBA" id="ARBA00022969"/>
    </source>
</evidence>
<dbReference type="Pfam" id="PF04545">
    <property type="entry name" value="Sigma70_r4"/>
    <property type="match status" value="1"/>
</dbReference>
<dbReference type="SUPFAM" id="SSF88946">
    <property type="entry name" value="Sigma2 domain of RNA polymerase sigma factors"/>
    <property type="match status" value="1"/>
</dbReference>
<dbReference type="STRING" id="84022.CACET_c15100"/>
<keyword evidence="6 7" id="KW-0804">Transcription</keyword>
<evidence type="ECO:0000256" key="6">
    <source>
        <dbReference type="ARBA" id="ARBA00023163"/>
    </source>
</evidence>
<dbReference type="InterPro" id="IPR014236">
    <property type="entry name" value="RNA_pol_sigma-F"/>
</dbReference>
<dbReference type="InterPro" id="IPR007624">
    <property type="entry name" value="RNA_pol_sigma70_r3"/>
</dbReference>
<dbReference type="OrthoDB" id="9809557at2"/>
<dbReference type="PANTHER" id="PTHR30603">
    <property type="entry name" value="RNA POLYMERASE SIGMA FACTOR RPO"/>
    <property type="match status" value="1"/>
</dbReference>
<sequence length="256" mass="29507">MNIPAFSGEHNEILEHEETMKLIKKAQNGDVQAQEILVSHNLGLVRSMINRFTNRGYEREDLFQLGCIGLIKAIKKFDSSYDVKFSTYAVPMIVGEIKRFLRDDGIIKVSRNLKQTASKVKMTKERLFKEFGREATLQEIADELNIEKEDIVLALDSNAHPEYLYDVIHHDDGAPIYLIDKITKDDSLNDTDVIDRLVLQDTLAKLEPRERQIILLRYFKDKTQTEIAEILGISQVQVSRIEKKVLQSMKELMKKA</sequence>
<protein>
    <recommendedName>
        <fullName evidence="7">RNA polymerase sigma factor</fullName>
    </recommendedName>
</protein>
<dbReference type="NCBIfam" id="TIGR02885">
    <property type="entry name" value="spore_sigF"/>
    <property type="match status" value="1"/>
</dbReference>
<comment type="function">
    <text evidence="7">Sigma factors are initiation factors that promote the attachment of RNA polymerase to specific initiation sites and are then released.</text>
</comment>
<evidence type="ECO:0000313" key="8">
    <source>
        <dbReference type="EMBL" id="AKL94959.1"/>
    </source>
</evidence>
<dbReference type="InterPro" id="IPR036388">
    <property type="entry name" value="WH-like_DNA-bd_sf"/>
</dbReference>
<dbReference type="InterPro" id="IPR013324">
    <property type="entry name" value="RNA_pol_sigma_r3/r4-like"/>
</dbReference>
<keyword evidence="9" id="KW-1185">Reference proteome</keyword>
<accession>A0A0D8ICR8</accession>
<dbReference type="GO" id="GO:0006352">
    <property type="term" value="P:DNA-templated transcription initiation"/>
    <property type="evidence" value="ECO:0007669"/>
    <property type="project" value="InterPro"/>
</dbReference>
<dbReference type="GO" id="GO:0030435">
    <property type="term" value="P:sporulation resulting in formation of a cellular spore"/>
    <property type="evidence" value="ECO:0007669"/>
    <property type="project" value="UniProtKB-KW"/>
</dbReference>
<dbReference type="PIRSF" id="PIRSF000770">
    <property type="entry name" value="RNA_pol_sigma-SigE/K"/>
    <property type="match status" value="1"/>
</dbReference>
<dbReference type="InterPro" id="IPR014284">
    <property type="entry name" value="RNA_pol_sigma-70_dom"/>
</dbReference>
<dbReference type="PRINTS" id="PR00046">
    <property type="entry name" value="SIGMA70FCT"/>
</dbReference>
<keyword evidence="5 7" id="KW-0238">DNA-binding</keyword>
<keyword evidence="3 7" id="KW-0805">Transcription regulation</keyword>
<dbReference type="PROSITE" id="PS00716">
    <property type="entry name" value="SIGMA70_2"/>
    <property type="match status" value="1"/>
</dbReference>
<dbReference type="Gene3D" id="1.20.120.1810">
    <property type="match status" value="1"/>
</dbReference>
<organism evidence="8 9">
    <name type="scientific">Clostridium aceticum</name>
    <dbReference type="NCBI Taxonomy" id="84022"/>
    <lineage>
        <taxon>Bacteria</taxon>
        <taxon>Bacillati</taxon>
        <taxon>Bacillota</taxon>
        <taxon>Clostridia</taxon>
        <taxon>Eubacteriales</taxon>
        <taxon>Clostridiaceae</taxon>
        <taxon>Clostridium</taxon>
    </lineage>
</organism>
<dbReference type="NCBIfam" id="TIGR02937">
    <property type="entry name" value="sigma70-ECF"/>
    <property type="match status" value="1"/>
</dbReference>
<dbReference type="Proteomes" id="UP000035704">
    <property type="component" value="Chromosome"/>
</dbReference>
<dbReference type="KEGG" id="cace:CACET_c15100"/>
<dbReference type="PANTHER" id="PTHR30603:SF17">
    <property type="entry name" value="RNA POLYMERASE SIGMA-G FACTOR"/>
    <property type="match status" value="1"/>
</dbReference>
<dbReference type="SUPFAM" id="SSF88659">
    <property type="entry name" value="Sigma3 and sigma4 domains of RNA polymerase sigma factors"/>
    <property type="match status" value="2"/>
</dbReference>
<dbReference type="PROSITE" id="PS50943">
    <property type="entry name" value="HTH_CROC1"/>
    <property type="match status" value="1"/>
</dbReference>
<dbReference type="InterPro" id="IPR014322">
    <property type="entry name" value="RNA_pol_sigma-B/F/G"/>
</dbReference>
<dbReference type="InterPro" id="IPR001387">
    <property type="entry name" value="Cro/C1-type_HTH"/>
</dbReference>
<dbReference type="InterPro" id="IPR013325">
    <property type="entry name" value="RNA_pol_sigma_r2"/>
</dbReference>
<dbReference type="GO" id="GO:0003677">
    <property type="term" value="F:DNA binding"/>
    <property type="evidence" value="ECO:0007669"/>
    <property type="project" value="UniProtKB-KW"/>
</dbReference>
<dbReference type="InterPro" id="IPR007630">
    <property type="entry name" value="RNA_pol_sigma70_r4"/>
</dbReference>